<name>A0A2K2AG07_POPTR</name>
<dbReference type="EMBL" id="CM009294">
    <property type="protein sequence ID" value="PNT36453.1"/>
    <property type="molecule type" value="Genomic_DNA"/>
</dbReference>
<organism evidence="1 2">
    <name type="scientific">Populus trichocarpa</name>
    <name type="common">Western balsam poplar</name>
    <name type="synonym">Populus balsamifera subsp. trichocarpa</name>
    <dbReference type="NCBI Taxonomy" id="3694"/>
    <lineage>
        <taxon>Eukaryota</taxon>
        <taxon>Viridiplantae</taxon>
        <taxon>Streptophyta</taxon>
        <taxon>Embryophyta</taxon>
        <taxon>Tracheophyta</taxon>
        <taxon>Spermatophyta</taxon>
        <taxon>Magnoliopsida</taxon>
        <taxon>eudicotyledons</taxon>
        <taxon>Gunneridae</taxon>
        <taxon>Pentapetalae</taxon>
        <taxon>rosids</taxon>
        <taxon>fabids</taxon>
        <taxon>Malpighiales</taxon>
        <taxon>Salicaceae</taxon>
        <taxon>Saliceae</taxon>
        <taxon>Populus</taxon>
    </lineage>
</organism>
<proteinExistence type="predicted"/>
<gene>
    <name evidence="1" type="ORF">POPTR_005G127700</name>
</gene>
<dbReference type="AlphaFoldDB" id="A0A2K2AG07"/>
<reference evidence="1 2" key="1">
    <citation type="journal article" date="2006" name="Science">
        <title>The genome of black cottonwood, Populus trichocarpa (Torr. &amp; Gray).</title>
        <authorList>
            <person name="Tuskan G.A."/>
            <person name="Difazio S."/>
            <person name="Jansson S."/>
            <person name="Bohlmann J."/>
            <person name="Grigoriev I."/>
            <person name="Hellsten U."/>
            <person name="Putnam N."/>
            <person name="Ralph S."/>
            <person name="Rombauts S."/>
            <person name="Salamov A."/>
            <person name="Schein J."/>
            <person name="Sterck L."/>
            <person name="Aerts A."/>
            <person name="Bhalerao R.R."/>
            <person name="Bhalerao R.P."/>
            <person name="Blaudez D."/>
            <person name="Boerjan W."/>
            <person name="Brun A."/>
            <person name="Brunner A."/>
            <person name="Busov V."/>
            <person name="Campbell M."/>
            <person name="Carlson J."/>
            <person name="Chalot M."/>
            <person name="Chapman J."/>
            <person name="Chen G.L."/>
            <person name="Cooper D."/>
            <person name="Coutinho P.M."/>
            <person name="Couturier J."/>
            <person name="Covert S."/>
            <person name="Cronk Q."/>
            <person name="Cunningham R."/>
            <person name="Davis J."/>
            <person name="Degroeve S."/>
            <person name="Dejardin A."/>
            <person name="Depamphilis C."/>
            <person name="Detter J."/>
            <person name="Dirks B."/>
            <person name="Dubchak I."/>
            <person name="Duplessis S."/>
            <person name="Ehlting J."/>
            <person name="Ellis B."/>
            <person name="Gendler K."/>
            <person name="Goodstein D."/>
            <person name="Gribskov M."/>
            <person name="Grimwood J."/>
            <person name="Groover A."/>
            <person name="Gunter L."/>
            <person name="Hamberger B."/>
            <person name="Heinze B."/>
            <person name="Helariutta Y."/>
            <person name="Henrissat B."/>
            <person name="Holligan D."/>
            <person name="Holt R."/>
            <person name="Huang W."/>
            <person name="Islam-Faridi N."/>
            <person name="Jones S."/>
            <person name="Jones-Rhoades M."/>
            <person name="Jorgensen R."/>
            <person name="Joshi C."/>
            <person name="Kangasjarvi J."/>
            <person name="Karlsson J."/>
            <person name="Kelleher C."/>
            <person name="Kirkpatrick R."/>
            <person name="Kirst M."/>
            <person name="Kohler A."/>
            <person name="Kalluri U."/>
            <person name="Larimer F."/>
            <person name="Leebens-Mack J."/>
            <person name="Leple J.C."/>
            <person name="Locascio P."/>
            <person name="Lou Y."/>
            <person name="Lucas S."/>
            <person name="Martin F."/>
            <person name="Montanini B."/>
            <person name="Napoli C."/>
            <person name="Nelson D.R."/>
            <person name="Nelson C."/>
            <person name="Nieminen K."/>
            <person name="Nilsson O."/>
            <person name="Pereda V."/>
            <person name="Peter G."/>
            <person name="Philippe R."/>
            <person name="Pilate G."/>
            <person name="Poliakov A."/>
            <person name="Razumovskaya J."/>
            <person name="Richardson P."/>
            <person name="Rinaldi C."/>
            <person name="Ritland K."/>
            <person name="Rouze P."/>
            <person name="Ryaboy D."/>
            <person name="Schmutz J."/>
            <person name="Schrader J."/>
            <person name="Segerman B."/>
            <person name="Shin H."/>
            <person name="Siddiqui A."/>
            <person name="Sterky F."/>
            <person name="Terry A."/>
            <person name="Tsai C.J."/>
            <person name="Uberbacher E."/>
            <person name="Unneberg P."/>
            <person name="Vahala J."/>
            <person name="Wall K."/>
            <person name="Wessler S."/>
            <person name="Yang G."/>
            <person name="Yin T."/>
            <person name="Douglas C."/>
            <person name="Marra M."/>
            <person name="Sandberg G."/>
            <person name="Van de Peer Y."/>
            <person name="Rokhsar D."/>
        </authorList>
    </citation>
    <scope>NUCLEOTIDE SEQUENCE [LARGE SCALE GENOMIC DNA]</scope>
    <source>
        <strain evidence="2">cv. Nisqually</strain>
    </source>
</reference>
<accession>A0A2K2AG07</accession>
<evidence type="ECO:0000313" key="2">
    <source>
        <dbReference type="Proteomes" id="UP000006729"/>
    </source>
</evidence>
<sequence length="86" mass="10191">MTSLKELSYISTSPFCFLHRRILLQMCVLDFRSQHHVLNSTLPLPPECYTLSCLLKALYNYLQSKHSQQVDLNVRITWLPFQILFF</sequence>
<keyword evidence="2" id="KW-1185">Reference proteome</keyword>
<dbReference type="InParanoid" id="A0A2K2AG07"/>
<evidence type="ECO:0000313" key="1">
    <source>
        <dbReference type="EMBL" id="PNT36453.1"/>
    </source>
</evidence>
<dbReference type="Proteomes" id="UP000006729">
    <property type="component" value="Chromosome 5"/>
</dbReference>
<protein>
    <submittedName>
        <fullName evidence="1">Uncharacterized protein</fullName>
    </submittedName>
</protein>